<gene>
    <name evidence="2" type="ORF">IV49_GL001463</name>
</gene>
<organism evidence="2 3">
    <name type="scientific">Kandleria vitulina DSM 20405</name>
    <dbReference type="NCBI Taxonomy" id="1410657"/>
    <lineage>
        <taxon>Bacteria</taxon>
        <taxon>Bacillati</taxon>
        <taxon>Bacillota</taxon>
        <taxon>Erysipelotrichia</taxon>
        <taxon>Erysipelotrichales</taxon>
        <taxon>Coprobacillaceae</taxon>
        <taxon>Kandleria</taxon>
    </lineage>
</organism>
<sequence>MIQVSKTLKLQSDIQKRKEESLYELLKDPTIKDFANKYHLSMEKLGDYWAELIDYKEDRDQCESCTSLESCPKVSKGLCRVLTYENGVFDMPLKYCKYGKMKEQESHILSHFLYNNVSSSLALTDLSNNQYALRATELSNNNKAALKSILAYVMAPSEKGLYLYGESGTGKTVLMAGLMNKLARTGKDVGICHFPTFLLDMKTHFGNYSDDSFLSHILNIPYLLLDGLGEENVTSWSRDEVLLTILSYRDINHLPTFVTSMYTIDELKDVYLLRKNDKTEKIRAQKIALKIKSLCTQLSLESNKR</sequence>
<feature type="domain" description="Primosomal DnaI N-terminal" evidence="1">
    <location>
        <begin position="1"/>
        <end position="89"/>
    </location>
</feature>
<dbReference type="PANTHER" id="PTHR30050:SF8">
    <property type="entry name" value="PRIMOSOMAL PROTEIN DNAI"/>
    <property type="match status" value="1"/>
</dbReference>
<protein>
    <recommendedName>
        <fullName evidence="1">Primosomal DnaI N-terminal domain-containing protein</fullName>
    </recommendedName>
</protein>
<dbReference type="PROSITE" id="PS00675">
    <property type="entry name" value="SIGMA54_INTERACT_1"/>
    <property type="match status" value="1"/>
</dbReference>
<evidence type="ECO:0000313" key="3">
    <source>
        <dbReference type="Proteomes" id="UP000051841"/>
    </source>
</evidence>
<name>A0A0R2HD63_9FIRM</name>
<dbReference type="Gene3D" id="3.40.50.300">
    <property type="entry name" value="P-loop containing nucleotide triphosphate hydrolases"/>
    <property type="match status" value="1"/>
</dbReference>
<proteinExistence type="predicted"/>
<dbReference type="PANTHER" id="PTHR30050">
    <property type="entry name" value="CHROMOSOMAL REPLICATION INITIATOR PROTEIN DNAA"/>
    <property type="match status" value="1"/>
</dbReference>
<dbReference type="Proteomes" id="UP000051841">
    <property type="component" value="Unassembled WGS sequence"/>
</dbReference>
<evidence type="ECO:0000313" key="2">
    <source>
        <dbReference type="EMBL" id="KRN50969.1"/>
    </source>
</evidence>
<dbReference type="GO" id="GO:0006260">
    <property type="term" value="P:DNA replication"/>
    <property type="evidence" value="ECO:0007669"/>
    <property type="project" value="TreeGrafter"/>
</dbReference>
<evidence type="ECO:0000259" key="1">
    <source>
        <dbReference type="Pfam" id="PF07319"/>
    </source>
</evidence>
<comment type="caution">
    <text evidence="2">The sequence shown here is derived from an EMBL/GenBank/DDBJ whole genome shotgun (WGS) entry which is preliminary data.</text>
</comment>
<keyword evidence="3" id="KW-1185">Reference proteome</keyword>
<dbReference type="EMBL" id="JQBL01000004">
    <property type="protein sequence ID" value="KRN50969.1"/>
    <property type="molecule type" value="Genomic_DNA"/>
</dbReference>
<accession>A0A0R2HD63</accession>
<dbReference type="Pfam" id="PF07319">
    <property type="entry name" value="DnaI_N"/>
    <property type="match status" value="1"/>
</dbReference>
<dbReference type="InterPro" id="IPR025662">
    <property type="entry name" value="Sigma_54_int_dom_ATP-bd_1"/>
</dbReference>
<dbReference type="InterPro" id="IPR027417">
    <property type="entry name" value="P-loop_NTPase"/>
</dbReference>
<dbReference type="SUPFAM" id="SSF52540">
    <property type="entry name" value="P-loop containing nucleoside triphosphate hydrolases"/>
    <property type="match status" value="1"/>
</dbReference>
<reference evidence="2 3" key="1">
    <citation type="journal article" date="2015" name="Genome Announc.">
        <title>Expanding the biotechnology potential of lactobacilli through comparative genomics of 213 strains and associated genera.</title>
        <authorList>
            <person name="Sun Z."/>
            <person name="Harris H.M."/>
            <person name="McCann A."/>
            <person name="Guo C."/>
            <person name="Argimon S."/>
            <person name="Zhang W."/>
            <person name="Yang X."/>
            <person name="Jeffery I.B."/>
            <person name="Cooney J.C."/>
            <person name="Kagawa T.F."/>
            <person name="Liu W."/>
            <person name="Song Y."/>
            <person name="Salvetti E."/>
            <person name="Wrobel A."/>
            <person name="Rasinkangas P."/>
            <person name="Parkhill J."/>
            <person name="Rea M.C."/>
            <person name="O'Sullivan O."/>
            <person name="Ritari J."/>
            <person name="Douillard F.P."/>
            <person name="Paul Ross R."/>
            <person name="Yang R."/>
            <person name="Briner A.E."/>
            <person name="Felis G.E."/>
            <person name="de Vos W.M."/>
            <person name="Barrangou R."/>
            <person name="Klaenhammer T.R."/>
            <person name="Caufield P.W."/>
            <person name="Cui Y."/>
            <person name="Zhang H."/>
            <person name="O'Toole P.W."/>
        </authorList>
    </citation>
    <scope>NUCLEOTIDE SEQUENCE [LARGE SCALE GENOMIC DNA]</scope>
    <source>
        <strain evidence="2 3">DSM 20405</strain>
    </source>
</reference>
<dbReference type="InterPro" id="IPR009928">
    <property type="entry name" value="DnaI_N"/>
</dbReference>
<dbReference type="RefSeq" id="WP_029070085.1">
    <property type="nucleotide sequence ID" value="NZ_JNKN01000001.1"/>
</dbReference>
<dbReference type="AlphaFoldDB" id="A0A0R2HD63"/>
<dbReference type="PATRIC" id="fig|1410657.5.peg.1512"/>